<dbReference type="InterPro" id="IPR037278">
    <property type="entry name" value="ARFGAP/RecO"/>
</dbReference>
<dbReference type="SUPFAM" id="SSF57863">
    <property type="entry name" value="ArfGap/RecO-like zinc finger"/>
    <property type="match status" value="1"/>
</dbReference>
<evidence type="ECO:0000313" key="9">
    <source>
        <dbReference type="EMBL" id="TBW39741.1"/>
    </source>
</evidence>
<keyword evidence="5 7" id="KW-0234">DNA repair</keyword>
<dbReference type="HAMAP" id="MF_00201">
    <property type="entry name" value="RecO"/>
    <property type="match status" value="1"/>
</dbReference>
<dbReference type="InterPro" id="IPR042242">
    <property type="entry name" value="RecO_C"/>
</dbReference>
<organism evidence="9 10">
    <name type="scientific">Siculibacillus lacustris</name>
    <dbReference type="NCBI Taxonomy" id="1549641"/>
    <lineage>
        <taxon>Bacteria</taxon>
        <taxon>Pseudomonadati</taxon>
        <taxon>Pseudomonadota</taxon>
        <taxon>Alphaproteobacteria</taxon>
        <taxon>Hyphomicrobiales</taxon>
        <taxon>Ancalomicrobiaceae</taxon>
        <taxon>Siculibacillus</taxon>
    </lineage>
</organism>
<feature type="domain" description="DNA replication/recombination mediator RecO N-terminal" evidence="8">
    <location>
        <begin position="1"/>
        <end position="71"/>
    </location>
</feature>
<dbReference type="GO" id="GO:0006302">
    <property type="term" value="P:double-strand break repair"/>
    <property type="evidence" value="ECO:0007669"/>
    <property type="project" value="TreeGrafter"/>
</dbReference>
<dbReference type="Pfam" id="PF11967">
    <property type="entry name" value="RecO_N"/>
    <property type="match status" value="1"/>
</dbReference>
<dbReference type="Pfam" id="PF02565">
    <property type="entry name" value="RecO_C"/>
    <property type="match status" value="1"/>
</dbReference>
<reference evidence="9 10" key="1">
    <citation type="submission" date="2019-02" db="EMBL/GenBank/DDBJ databases">
        <title>Siculibacillus lacustris gen. nov., sp. nov., a new rosette-forming bacterium isolated from a freshwater crater lake (Lake St. Ana, Romania).</title>
        <authorList>
            <person name="Felfoldi T."/>
            <person name="Marton Z."/>
            <person name="Szabo A."/>
            <person name="Mentes A."/>
            <person name="Boka K."/>
            <person name="Marialigeti K."/>
            <person name="Mathe I."/>
            <person name="Koncz M."/>
            <person name="Schumann P."/>
            <person name="Toth E."/>
        </authorList>
    </citation>
    <scope>NUCLEOTIDE SEQUENCE [LARGE SCALE GENOMIC DNA]</scope>
    <source>
        <strain evidence="9 10">SA-279</strain>
    </source>
</reference>
<comment type="similarity">
    <text evidence="1 7">Belongs to the RecO family.</text>
</comment>
<gene>
    <name evidence="7 9" type="primary">recO</name>
    <name evidence="9" type="ORF">EYW49_05640</name>
</gene>
<evidence type="ECO:0000256" key="7">
    <source>
        <dbReference type="HAMAP-Rule" id="MF_00201"/>
    </source>
</evidence>
<dbReference type="InterPro" id="IPR003717">
    <property type="entry name" value="RecO"/>
</dbReference>
<dbReference type="OrthoDB" id="9804792at2"/>
<accession>A0A4V2KU32</accession>
<evidence type="ECO:0000313" key="10">
    <source>
        <dbReference type="Proteomes" id="UP000292781"/>
    </source>
</evidence>
<proteinExistence type="inferred from homology"/>
<sequence>MEWTDVGLVLGARRLGEADALVELMTVAHGRHLGVVKGGRSQRRAAGLQVGNSVRAVWRARLDEHVGTFAVETLDARGAALMADPLGLNAVQTLAAHFRLLPERDPHPDLLYAALAILARLDDPGPAAARLVRFELAVIEALGFGLDLTTCALTGTSDDLAWVSPATGRAAGRAAGLPWADRLLALPAFLVAAPIEAARDESPPLADLLAGFRLTGHFLARHVWEARGIDPPATREGFLAALARVGAKARA</sequence>
<dbReference type="SUPFAM" id="SSF50249">
    <property type="entry name" value="Nucleic acid-binding proteins"/>
    <property type="match status" value="1"/>
</dbReference>
<comment type="function">
    <text evidence="7">Involved in DNA repair and RecF pathway recombination.</text>
</comment>
<evidence type="ECO:0000256" key="3">
    <source>
        <dbReference type="ARBA" id="ARBA00022763"/>
    </source>
</evidence>
<evidence type="ECO:0000259" key="8">
    <source>
        <dbReference type="Pfam" id="PF11967"/>
    </source>
</evidence>
<protein>
    <recommendedName>
        <fullName evidence="2 7">DNA repair protein RecO</fullName>
    </recommendedName>
    <alternativeName>
        <fullName evidence="6 7">Recombination protein O</fullName>
    </alternativeName>
</protein>
<dbReference type="GO" id="GO:0043590">
    <property type="term" value="C:bacterial nucleoid"/>
    <property type="evidence" value="ECO:0007669"/>
    <property type="project" value="TreeGrafter"/>
</dbReference>
<evidence type="ECO:0000256" key="6">
    <source>
        <dbReference type="ARBA" id="ARBA00033409"/>
    </source>
</evidence>
<dbReference type="RefSeq" id="WP_131307082.1">
    <property type="nucleotide sequence ID" value="NZ_SJFN01000006.1"/>
</dbReference>
<dbReference type="PANTHER" id="PTHR33991:SF1">
    <property type="entry name" value="DNA REPAIR PROTEIN RECO"/>
    <property type="match status" value="1"/>
</dbReference>
<dbReference type="Proteomes" id="UP000292781">
    <property type="component" value="Unassembled WGS sequence"/>
</dbReference>
<keyword evidence="10" id="KW-1185">Reference proteome</keyword>
<keyword evidence="4 7" id="KW-0233">DNA recombination</keyword>
<keyword evidence="3 7" id="KW-0227">DNA damage</keyword>
<comment type="caution">
    <text evidence="9">The sequence shown here is derived from an EMBL/GenBank/DDBJ whole genome shotgun (WGS) entry which is preliminary data.</text>
</comment>
<dbReference type="PANTHER" id="PTHR33991">
    <property type="entry name" value="DNA REPAIR PROTEIN RECO"/>
    <property type="match status" value="1"/>
</dbReference>
<dbReference type="AlphaFoldDB" id="A0A4V2KU32"/>
<dbReference type="NCBIfam" id="TIGR00613">
    <property type="entry name" value="reco"/>
    <property type="match status" value="1"/>
</dbReference>
<dbReference type="Gene3D" id="1.20.1440.120">
    <property type="entry name" value="Recombination protein O, C-terminal domain"/>
    <property type="match status" value="1"/>
</dbReference>
<dbReference type="Gene3D" id="2.40.50.140">
    <property type="entry name" value="Nucleic acid-binding proteins"/>
    <property type="match status" value="1"/>
</dbReference>
<evidence type="ECO:0000256" key="1">
    <source>
        <dbReference type="ARBA" id="ARBA00007452"/>
    </source>
</evidence>
<evidence type="ECO:0000256" key="2">
    <source>
        <dbReference type="ARBA" id="ARBA00021310"/>
    </source>
</evidence>
<dbReference type="InterPro" id="IPR022572">
    <property type="entry name" value="DNA_rep/recomb_RecO_N"/>
</dbReference>
<evidence type="ECO:0000256" key="5">
    <source>
        <dbReference type="ARBA" id="ARBA00023204"/>
    </source>
</evidence>
<name>A0A4V2KU32_9HYPH</name>
<evidence type="ECO:0000256" key="4">
    <source>
        <dbReference type="ARBA" id="ARBA00023172"/>
    </source>
</evidence>
<dbReference type="InterPro" id="IPR012340">
    <property type="entry name" value="NA-bd_OB-fold"/>
</dbReference>
<dbReference type="GO" id="GO:0006310">
    <property type="term" value="P:DNA recombination"/>
    <property type="evidence" value="ECO:0007669"/>
    <property type="project" value="UniProtKB-UniRule"/>
</dbReference>
<dbReference type="EMBL" id="SJFN01000006">
    <property type="protein sequence ID" value="TBW39741.1"/>
    <property type="molecule type" value="Genomic_DNA"/>
</dbReference>